<accession>A0A6G1JM14</accession>
<keyword evidence="2" id="KW-1185">Reference proteome</keyword>
<organism evidence="1 2">
    <name type="scientific">Lentithecium fluviatile CBS 122367</name>
    <dbReference type="NCBI Taxonomy" id="1168545"/>
    <lineage>
        <taxon>Eukaryota</taxon>
        <taxon>Fungi</taxon>
        <taxon>Dikarya</taxon>
        <taxon>Ascomycota</taxon>
        <taxon>Pezizomycotina</taxon>
        <taxon>Dothideomycetes</taxon>
        <taxon>Pleosporomycetidae</taxon>
        <taxon>Pleosporales</taxon>
        <taxon>Massarineae</taxon>
        <taxon>Lentitheciaceae</taxon>
        <taxon>Lentithecium</taxon>
    </lineage>
</organism>
<proteinExistence type="predicted"/>
<dbReference type="Proteomes" id="UP000799291">
    <property type="component" value="Unassembled WGS sequence"/>
</dbReference>
<evidence type="ECO:0000313" key="2">
    <source>
        <dbReference type="Proteomes" id="UP000799291"/>
    </source>
</evidence>
<gene>
    <name evidence="1" type="ORF">K458DRAFT_412482</name>
</gene>
<name>A0A6G1JM14_9PLEO</name>
<dbReference type="EMBL" id="MU005570">
    <property type="protein sequence ID" value="KAF2691165.1"/>
    <property type="molecule type" value="Genomic_DNA"/>
</dbReference>
<evidence type="ECO:0000313" key="1">
    <source>
        <dbReference type="EMBL" id="KAF2691165.1"/>
    </source>
</evidence>
<dbReference type="AlphaFoldDB" id="A0A6G1JM14"/>
<protein>
    <submittedName>
        <fullName evidence="1">Uncharacterized protein</fullName>
    </submittedName>
</protein>
<reference evidence="1" key="1">
    <citation type="journal article" date="2020" name="Stud. Mycol.">
        <title>101 Dothideomycetes genomes: a test case for predicting lifestyles and emergence of pathogens.</title>
        <authorList>
            <person name="Haridas S."/>
            <person name="Albert R."/>
            <person name="Binder M."/>
            <person name="Bloem J."/>
            <person name="Labutti K."/>
            <person name="Salamov A."/>
            <person name="Andreopoulos B."/>
            <person name="Baker S."/>
            <person name="Barry K."/>
            <person name="Bills G."/>
            <person name="Bluhm B."/>
            <person name="Cannon C."/>
            <person name="Castanera R."/>
            <person name="Culley D."/>
            <person name="Daum C."/>
            <person name="Ezra D."/>
            <person name="Gonzalez J."/>
            <person name="Henrissat B."/>
            <person name="Kuo A."/>
            <person name="Liang C."/>
            <person name="Lipzen A."/>
            <person name="Lutzoni F."/>
            <person name="Magnuson J."/>
            <person name="Mondo S."/>
            <person name="Nolan M."/>
            <person name="Ohm R."/>
            <person name="Pangilinan J."/>
            <person name="Park H.-J."/>
            <person name="Ramirez L."/>
            <person name="Alfaro M."/>
            <person name="Sun H."/>
            <person name="Tritt A."/>
            <person name="Yoshinaga Y."/>
            <person name="Zwiers L.-H."/>
            <person name="Turgeon B."/>
            <person name="Goodwin S."/>
            <person name="Spatafora J."/>
            <person name="Crous P."/>
            <person name="Grigoriev I."/>
        </authorList>
    </citation>
    <scope>NUCLEOTIDE SEQUENCE</scope>
    <source>
        <strain evidence="1">CBS 122367</strain>
    </source>
</reference>
<sequence length="54" mass="5783">MTIDMIGHALGMLSGSCAAVTGAWLTFCRCSRVLQNAAVKLARANSNARAMRRE</sequence>